<dbReference type="EMBL" id="OE003793">
    <property type="protein sequence ID" value="CAD7460536.1"/>
    <property type="molecule type" value="Genomic_DNA"/>
</dbReference>
<sequence>MATMFSTKIIEPRERFRELLRNGKFTNFDSAFPVHKLFEMGPEMVEMAKSYQKDGELEFAFLLYVKFVSIFLNKVQNLHGYRDVPNHVLDANAQLLNQVVPKLEVLKWRIMDDFQKEFDATSPVQTSIPSKTIRTEEKDLKFPPPSYPLPATKYEPKEPSRPPPIIAPPKVPVTRKPTQPPSNIPPPKVPKPKEPTRPPPTIAPPKVPKPKEPTRPPPTIAPPKVPKPKEPTRPPPTIAPPKVPKPKEPTRPPPTIAPPKVPKPKEPTRPPTIMAPSKVPVPKEPTQSYSKKIPPPADTRAKPKEEVVNLDSPLFNGHRLRTIFVPRTFAETFKHTIRAITARELESCGNLFGYVGPGNNLYVSTLVIVSQNGQRSYVEQTLEGDIQLMGYFADNPGMMQLGWIHTHPVQTNFMSSTDMHTQYIYQSSIPEAIGIVCSGCAFNRERHENKAYHLSEIGLNTIKKCKNPQGGVVHFHEPYYAKDLYQLATHLVYNDYDMDVVDIRPQDERR</sequence>
<dbReference type="SUPFAM" id="SSF140856">
    <property type="entry name" value="USP8 N-terminal domain-like"/>
    <property type="match status" value="1"/>
</dbReference>
<dbReference type="PROSITE" id="PS50249">
    <property type="entry name" value="MPN"/>
    <property type="match status" value="1"/>
</dbReference>
<gene>
    <name evidence="3" type="ORF">TTEB3V08_LOCUS8465</name>
</gene>
<feature type="compositionally biased region" description="Pro residues" evidence="1">
    <location>
        <begin position="161"/>
        <end position="171"/>
    </location>
</feature>
<reference evidence="3" key="1">
    <citation type="submission" date="2020-11" db="EMBL/GenBank/DDBJ databases">
        <authorList>
            <person name="Tran Van P."/>
        </authorList>
    </citation>
    <scope>NUCLEOTIDE SEQUENCE</scope>
</reference>
<feature type="region of interest" description="Disordered" evidence="1">
    <location>
        <begin position="119"/>
        <end position="303"/>
    </location>
</feature>
<feature type="compositionally biased region" description="Pro residues" evidence="1">
    <location>
        <begin position="178"/>
        <end position="189"/>
    </location>
</feature>
<dbReference type="GO" id="GO:0061578">
    <property type="term" value="F:K63-linked deubiquitinase activity"/>
    <property type="evidence" value="ECO:0007669"/>
    <property type="project" value="TreeGrafter"/>
</dbReference>
<dbReference type="InterPro" id="IPR037518">
    <property type="entry name" value="MPN"/>
</dbReference>
<proteinExistence type="predicted"/>
<dbReference type="GO" id="GO:0016020">
    <property type="term" value="C:membrane"/>
    <property type="evidence" value="ECO:0007669"/>
    <property type="project" value="TreeGrafter"/>
</dbReference>
<accession>A0A7R9ILE0</accession>
<evidence type="ECO:0000259" key="2">
    <source>
        <dbReference type="PROSITE" id="PS50249"/>
    </source>
</evidence>
<dbReference type="GO" id="GO:0005768">
    <property type="term" value="C:endosome"/>
    <property type="evidence" value="ECO:0007669"/>
    <property type="project" value="TreeGrafter"/>
</dbReference>
<evidence type="ECO:0000256" key="1">
    <source>
        <dbReference type="SAM" id="MobiDB-lite"/>
    </source>
</evidence>
<feature type="compositionally biased region" description="Pro residues" evidence="1">
    <location>
        <begin position="197"/>
        <end position="207"/>
    </location>
</feature>
<evidence type="ECO:0000313" key="3">
    <source>
        <dbReference type="EMBL" id="CAD7460536.1"/>
    </source>
</evidence>
<dbReference type="Pfam" id="PF08969">
    <property type="entry name" value="USP8_dimer"/>
    <property type="match status" value="1"/>
</dbReference>
<dbReference type="AlphaFoldDB" id="A0A7R9ILE0"/>
<dbReference type="Gene3D" id="3.40.140.10">
    <property type="entry name" value="Cytidine Deaminase, domain 2"/>
    <property type="match status" value="1"/>
</dbReference>
<name>A0A7R9ILE0_9NEOP</name>
<feature type="compositionally biased region" description="Pro residues" evidence="1">
    <location>
        <begin position="233"/>
        <end position="243"/>
    </location>
</feature>
<dbReference type="GO" id="GO:0008237">
    <property type="term" value="F:metallopeptidase activity"/>
    <property type="evidence" value="ECO:0007669"/>
    <property type="project" value="InterPro"/>
</dbReference>
<dbReference type="Gene3D" id="1.20.58.80">
    <property type="entry name" value="Phosphotransferase system, lactose/cellobiose-type IIA subunit"/>
    <property type="match status" value="1"/>
</dbReference>
<dbReference type="SUPFAM" id="SSF102712">
    <property type="entry name" value="JAB1/MPN domain"/>
    <property type="match status" value="1"/>
</dbReference>
<dbReference type="GO" id="GO:0070536">
    <property type="term" value="P:protein K63-linked deubiquitination"/>
    <property type="evidence" value="ECO:0007669"/>
    <property type="project" value="TreeGrafter"/>
</dbReference>
<dbReference type="PANTHER" id="PTHR12947">
    <property type="entry name" value="AMSH-LIKE PROTEASE"/>
    <property type="match status" value="1"/>
</dbReference>
<feature type="domain" description="MPN" evidence="2">
    <location>
        <begin position="322"/>
        <end position="458"/>
    </location>
</feature>
<feature type="compositionally biased region" description="Pro residues" evidence="1">
    <location>
        <begin position="251"/>
        <end position="261"/>
    </location>
</feature>
<dbReference type="PANTHER" id="PTHR12947:SF13">
    <property type="entry name" value="FI19924P1"/>
    <property type="match status" value="1"/>
</dbReference>
<feature type="compositionally biased region" description="Pro residues" evidence="1">
    <location>
        <begin position="215"/>
        <end position="225"/>
    </location>
</feature>
<feature type="compositionally biased region" description="Polar residues" evidence="1">
    <location>
        <begin position="122"/>
        <end position="132"/>
    </location>
</feature>
<dbReference type="SMART" id="SM00232">
    <property type="entry name" value="JAB_MPN"/>
    <property type="match status" value="1"/>
</dbReference>
<organism evidence="3">
    <name type="scientific">Timema tahoe</name>
    <dbReference type="NCBI Taxonomy" id="61484"/>
    <lineage>
        <taxon>Eukaryota</taxon>
        <taxon>Metazoa</taxon>
        <taxon>Ecdysozoa</taxon>
        <taxon>Arthropoda</taxon>
        <taxon>Hexapoda</taxon>
        <taxon>Insecta</taxon>
        <taxon>Pterygota</taxon>
        <taxon>Neoptera</taxon>
        <taxon>Polyneoptera</taxon>
        <taxon>Phasmatodea</taxon>
        <taxon>Timematodea</taxon>
        <taxon>Timematoidea</taxon>
        <taxon>Timematidae</taxon>
        <taxon>Timema</taxon>
    </lineage>
</organism>
<dbReference type="InterPro" id="IPR000555">
    <property type="entry name" value="JAMM/MPN+_dom"/>
</dbReference>
<dbReference type="InterPro" id="IPR015063">
    <property type="entry name" value="USP8_dimer"/>
</dbReference>
<dbReference type="Pfam" id="PF01398">
    <property type="entry name" value="JAB"/>
    <property type="match status" value="1"/>
</dbReference>
<protein>
    <recommendedName>
        <fullName evidence="2">MPN domain-containing protein</fullName>
    </recommendedName>
</protein>